<dbReference type="GO" id="GO:0000009">
    <property type="term" value="F:alpha-1,6-mannosyltransferase activity"/>
    <property type="evidence" value="ECO:0007669"/>
    <property type="project" value="InterPro"/>
</dbReference>
<keyword evidence="2" id="KW-1133">Transmembrane helix</keyword>
<dbReference type="PANTHER" id="PTHR31834:SF8">
    <property type="entry name" value="TRANSFERASE, PUTATIVE (AFU_ORTHOLOGUE AFUA_6G14040)-RELATED"/>
    <property type="match status" value="1"/>
</dbReference>
<dbReference type="InterPro" id="IPR029044">
    <property type="entry name" value="Nucleotide-diphossugar_trans"/>
</dbReference>
<keyword evidence="2" id="KW-0472">Membrane</keyword>
<evidence type="ECO:0008006" key="5">
    <source>
        <dbReference type="Google" id="ProtNLM"/>
    </source>
</evidence>
<gene>
    <name evidence="3" type="ORF">H072_874</name>
</gene>
<protein>
    <recommendedName>
        <fullName evidence="5">Initiation-specific alpha-1,6-mannosyltransferase</fullName>
    </recommendedName>
</protein>
<dbReference type="AlphaFoldDB" id="S8C054"/>
<dbReference type="SUPFAM" id="SSF53448">
    <property type="entry name" value="Nucleotide-diphospho-sugar transferases"/>
    <property type="match status" value="1"/>
</dbReference>
<dbReference type="Pfam" id="PF04488">
    <property type="entry name" value="Gly_transf_sug"/>
    <property type="match status" value="1"/>
</dbReference>
<dbReference type="OMA" id="ECVELWD"/>
<dbReference type="GO" id="GO:0006487">
    <property type="term" value="P:protein N-linked glycosylation"/>
    <property type="evidence" value="ECO:0007669"/>
    <property type="project" value="TreeGrafter"/>
</dbReference>
<accession>S8C054</accession>
<dbReference type="eggNOG" id="ENOG502QW2I">
    <property type="taxonomic scope" value="Eukaryota"/>
</dbReference>
<dbReference type="OrthoDB" id="409543at2759"/>
<name>S8C054_DACHA</name>
<dbReference type="PANTHER" id="PTHR31834">
    <property type="entry name" value="INITIATION-SPECIFIC ALPHA-1,6-MANNOSYLTRANSFERASE"/>
    <property type="match status" value="1"/>
</dbReference>
<dbReference type="Gene3D" id="3.90.550.20">
    <property type="match status" value="1"/>
</dbReference>
<proteinExistence type="inferred from homology"/>
<dbReference type="Proteomes" id="UP000015100">
    <property type="component" value="Unassembled WGS sequence"/>
</dbReference>
<evidence type="ECO:0000256" key="2">
    <source>
        <dbReference type="SAM" id="Phobius"/>
    </source>
</evidence>
<dbReference type="HOGENOM" id="CLU_022381_0_1_1"/>
<dbReference type="InterPro" id="IPR007577">
    <property type="entry name" value="GlycoTrfase_DXD_sugar-bd_CS"/>
</dbReference>
<organism evidence="3 4">
    <name type="scientific">Dactylellina haptotyla (strain CBS 200.50)</name>
    <name type="common">Nematode-trapping fungus</name>
    <name type="synonym">Monacrosporium haptotylum</name>
    <dbReference type="NCBI Taxonomy" id="1284197"/>
    <lineage>
        <taxon>Eukaryota</taxon>
        <taxon>Fungi</taxon>
        <taxon>Dikarya</taxon>
        <taxon>Ascomycota</taxon>
        <taxon>Pezizomycotina</taxon>
        <taxon>Orbiliomycetes</taxon>
        <taxon>Orbiliales</taxon>
        <taxon>Orbiliaceae</taxon>
        <taxon>Dactylellina</taxon>
    </lineage>
</organism>
<evidence type="ECO:0000313" key="4">
    <source>
        <dbReference type="Proteomes" id="UP000015100"/>
    </source>
</evidence>
<dbReference type="GO" id="GO:0000136">
    <property type="term" value="C:mannan polymerase complex"/>
    <property type="evidence" value="ECO:0007669"/>
    <property type="project" value="TreeGrafter"/>
</dbReference>
<sequence length="405" mass="46469">MSSKPRTSSELRREVFRGMYNPIYRNPHPAEKADSMPKTPISSWIRMPRRHSIVVMLNFLLLCTFIYHLPKIPHQNFLPTSLTTNTPTIQAAKPSHPSFYEDKAFEGLSKKAAQAHLQKLAKTLTSTPFPKHIYQTWKSIALPSDDAYHRQRSWSSKNPSHEYTLLTDATALKYVEDNFNSTDPFIVHLFANFPQRIVAADLLRYLIAYKSGGLYTDIDTECNKPIDTWLPQAVSVLPGVMIQDVNIVIGMELDIVDRNKYPDAWVHDNAFLRRIQFLQWSIYAKPGHEIPRRMVTSMQESVRGDIANTTDKSIKSVRYKEREVLDRSGPFRWTKVVLDYINQIEGREVPYEEFSGIKEAKKFGDVLFLAVNRMSPGVPHSDAGPDETSFLIHHFSGSWRDDLAS</sequence>
<keyword evidence="4" id="KW-1185">Reference proteome</keyword>
<comment type="caution">
    <text evidence="3">The sequence shown here is derived from an EMBL/GenBank/DDBJ whole genome shotgun (WGS) entry which is preliminary data.</text>
</comment>
<dbReference type="InterPro" id="IPR039367">
    <property type="entry name" value="Och1-like"/>
</dbReference>
<keyword evidence="2" id="KW-0812">Transmembrane</keyword>
<evidence type="ECO:0000313" key="3">
    <source>
        <dbReference type="EMBL" id="EPS45108.1"/>
    </source>
</evidence>
<feature type="transmembrane region" description="Helical" evidence="2">
    <location>
        <begin position="53"/>
        <end position="70"/>
    </location>
</feature>
<reference evidence="4" key="2">
    <citation type="submission" date="2013-04" db="EMBL/GenBank/DDBJ databases">
        <title>Genomic mechanisms accounting for the adaptation to parasitism in nematode-trapping fungi.</title>
        <authorList>
            <person name="Ahren D.G."/>
        </authorList>
    </citation>
    <scope>NUCLEOTIDE SEQUENCE [LARGE SCALE GENOMIC DNA]</scope>
    <source>
        <strain evidence="4">CBS 200.50</strain>
    </source>
</reference>
<reference evidence="3 4" key="1">
    <citation type="journal article" date="2013" name="PLoS Genet.">
        <title>Genomic mechanisms accounting for the adaptation to parasitism in nematode-trapping fungi.</title>
        <authorList>
            <person name="Meerupati T."/>
            <person name="Andersson K.M."/>
            <person name="Friman E."/>
            <person name="Kumar D."/>
            <person name="Tunlid A."/>
            <person name="Ahren D."/>
        </authorList>
    </citation>
    <scope>NUCLEOTIDE SEQUENCE [LARGE SCALE GENOMIC DNA]</scope>
    <source>
        <strain evidence="3 4">CBS 200.50</strain>
    </source>
</reference>
<comment type="similarity">
    <text evidence="1">Belongs to the glycosyltransferase 32 family.</text>
</comment>
<dbReference type="STRING" id="1284197.S8C054"/>
<evidence type="ECO:0000256" key="1">
    <source>
        <dbReference type="ARBA" id="ARBA00009003"/>
    </source>
</evidence>
<dbReference type="EMBL" id="AQGS01000023">
    <property type="protein sequence ID" value="EPS45108.1"/>
    <property type="molecule type" value="Genomic_DNA"/>
</dbReference>